<sequence length="420" mass="42236">MDRVLSSVQIAALLVSASYGIGFLFGSGELALTHGMAGSIYGIATGFGMLALALVAKPLWKSGLSVWDLFGRAYGTQLRGLVAALSLVWMAGVLAAQIHGGVAVARLLGVPDPHGLIVVLGLIYAAAQMSLRIASGVFTGCLLLSGLVLVYALVAADGLALYLGAVPRFVEDLDTFSPTQLGTMSLAVCLLVVTGADYHQFVMSGRTARNAVVGCAMAGLALILIGFLPAAVVMAMQSGGVLADMPDGKQVIPWALSHAVGGLAGGLGAGMLVALSLAALGSGAAILRAMASAMSTTPTGKSRPRLASAAALFIGAALASRDQGIVETMVSVNIIYLASVGVCFAALLADISLTHQRARATMVAGLVVSGCVYAASWLGLLAPQADALSLGAGLAASMGVAVGFGLVAGHQRADVTKSCR</sequence>
<dbReference type="PATRIC" id="fig|80878.5.peg.213"/>
<keyword evidence="4 6" id="KW-1133">Transmembrane helix</keyword>
<feature type="transmembrane region" description="Helical" evidence="6">
    <location>
        <begin position="81"/>
        <end position="108"/>
    </location>
</feature>
<proteinExistence type="inferred from homology"/>
<dbReference type="AlphaFoldDB" id="A0A0D7K6M7"/>
<feature type="transmembrane region" description="Helical" evidence="6">
    <location>
        <begin position="361"/>
        <end position="382"/>
    </location>
</feature>
<dbReference type="EMBL" id="JXYQ01000115">
    <property type="protein sequence ID" value="KJA08798.1"/>
    <property type="molecule type" value="Genomic_DNA"/>
</dbReference>
<feature type="transmembrane region" description="Helical" evidence="6">
    <location>
        <begin position="330"/>
        <end position="349"/>
    </location>
</feature>
<keyword evidence="3 6" id="KW-0812">Transmembrane</keyword>
<evidence type="ECO:0000256" key="4">
    <source>
        <dbReference type="ARBA" id="ARBA00022989"/>
    </source>
</evidence>
<name>A0A0D7K6M7_9BURK</name>
<feature type="transmembrane region" description="Helical" evidence="6">
    <location>
        <begin position="36"/>
        <end position="60"/>
    </location>
</feature>
<dbReference type="GO" id="GO:0016020">
    <property type="term" value="C:membrane"/>
    <property type="evidence" value="ECO:0007669"/>
    <property type="project" value="UniProtKB-SubCell"/>
</dbReference>
<feature type="transmembrane region" description="Helical" evidence="6">
    <location>
        <begin position="256"/>
        <end position="286"/>
    </location>
</feature>
<reference evidence="7 8" key="1">
    <citation type="submission" date="2014-12" db="EMBL/GenBank/DDBJ databases">
        <title>Isolation of bacteria from lake water.</title>
        <authorList>
            <person name="Sheng K.-Y."/>
            <person name="Chin P.-S."/>
            <person name="Chan K.-G."/>
            <person name="Tan G.S."/>
        </authorList>
    </citation>
    <scope>NUCLEOTIDE SEQUENCE [LARGE SCALE GENOMIC DNA]</scope>
    <source>
        <strain evidence="7 8">KY4</strain>
    </source>
</reference>
<evidence type="ECO:0000256" key="5">
    <source>
        <dbReference type="ARBA" id="ARBA00023136"/>
    </source>
</evidence>
<comment type="subcellular location">
    <subcellularLocation>
        <location evidence="1">Membrane</location>
        <topology evidence="1">Multi-pass membrane protein</topology>
    </subcellularLocation>
</comment>
<feature type="transmembrane region" description="Helical" evidence="6">
    <location>
        <begin position="181"/>
        <end position="199"/>
    </location>
</feature>
<dbReference type="Proteomes" id="UP000032566">
    <property type="component" value="Unassembled WGS sequence"/>
</dbReference>
<gene>
    <name evidence="7" type="ORF">RP29_20045</name>
</gene>
<dbReference type="Gene3D" id="1.20.1730.10">
    <property type="entry name" value="Sodium/glucose cotransporter"/>
    <property type="match status" value="1"/>
</dbReference>
<feature type="transmembrane region" description="Helical" evidence="6">
    <location>
        <begin position="306"/>
        <end position="324"/>
    </location>
</feature>
<dbReference type="InterPro" id="IPR038377">
    <property type="entry name" value="Na/Glc_symporter_sf"/>
</dbReference>
<accession>A0A0D7K6M7</accession>
<evidence type="ECO:0000256" key="1">
    <source>
        <dbReference type="ARBA" id="ARBA00004141"/>
    </source>
</evidence>
<comment type="caution">
    <text evidence="7">The sequence shown here is derived from an EMBL/GenBank/DDBJ whole genome shotgun (WGS) entry which is preliminary data.</text>
</comment>
<feature type="transmembrane region" description="Helical" evidence="6">
    <location>
        <begin position="114"/>
        <end position="134"/>
    </location>
</feature>
<keyword evidence="8" id="KW-1185">Reference proteome</keyword>
<evidence type="ECO:0000256" key="6">
    <source>
        <dbReference type="SAM" id="Phobius"/>
    </source>
</evidence>
<evidence type="ECO:0008006" key="9">
    <source>
        <dbReference type="Google" id="ProtNLM"/>
    </source>
</evidence>
<keyword evidence="5 6" id="KW-0472">Membrane</keyword>
<protein>
    <recommendedName>
        <fullName evidence="9">SSS family solute:Na+ symporter</fullName>
    </recommendedName>
</protein>
<evidence type="ECO:0000256" key="2">
    <source>
        <dbReference type="ARBA" id="ARBA00006434"/>
    </source>
</evidence>
<organism evidence="7 8">
    <name type="scientific">Acidovorax temperans</name>
    <dbReference type="NCBI Taxonomy" id="80878"/>
    <lineage>
        <taxon>Bacteria</taxon>
        <taxon>Pseudomonadati</taxon>
        <taxon>Pseudomonadota</taxon>
        <taxon>Betaproteobacteria</taxon>
        <taxon>Burkholderiales</taxon>
        <taxon>Comamonadaceae</taxon>
        <taxon>Acidovorax</taxon>
    </lineage>
</organism>
<dbReference type="GO" id="GO:0022857">
    <property type="term" value="F:transmembrane transporter activity"/>
    <property type="evidence" value="ECO:0007669"/>
    <property type="project" value="InterPro"/>
</dbReference>
<feature type="transmembrane region" description="Helical" evidence="6">
    <location>
        <begin position="211"/>
        <end position="236"/>
    </location>
</feature>
<evidence type="ECO:0000313" key="7">
    <source>
        <dbReference type="EMBL" id="KJA08798.1"/>
    </source>
</evidence>
<dbReference type="OrthoDB" id="449179at2"/>
<feature type="transmembrane region" description="Helical" evidence="6">
    <location>
        <begin position="141"/>
        <end position="161"/>
    </location>
</feature>
<dbReference type="PROSITE" id="PS50283">
    <property type="entry name" value="NA_SOLUT_SYMP_3"/>
    <property type="match status" value="1"/>
</dbReference>
<dbReference type="InterPro" id="IPR001734">
    <property type="entry name" value="Na/solute_symporter"/>
</dbReference>
<evidence type="ECO:0000313" key="8">
    <source>
        <dbReference type="Proteomes" id="UP000032566"/>
    </source>
</evidence>
<dbReference type="STRING" id="80878.RP29_20045"/>
<feature type="transmembrane region" description="Helical" evidence="6">
    <location>
        <begin position="388"/>
        <end position="408"/>
    </location>
</feature>
<dbReference type="RefSeq" id="WP_052521147.1">
    <property type="nucleotide sequence ID" value="NZ_JXYQ01000115.1"/>
</dbReference>
<comment type="similarity">
    <text evidence="2">Belongs to the sodium:solute symporter (SSF) (TC 2.A.21) family.</text>
</comment>
<evidence type="ECO:0000256" key="3">
    <source>
        <dbReference type="ARBA" id="ARBA00022692"/>
    </source>
</evidence>